<evidence type="ECO:0008006" key="4">
    <source>
        <dbReference type="Google" id="ProtNLM"/>
    </source>
</evidence>
<dbReference type="PROSITE" id="PS51257">
    <property type="entry name" value="PROKAR_LIPOPROTEIN"/>
    <property type="match status" value="1"/>
</dbReference>
<name>A0A2U2CG44_9RHOB</name>
<dbReference type="RefSeq" id="WP_109531918.1">
    <property type="nucleotide sequence ID" value="NZ_CAXPUO010000016.1"/>
</dbReference>
<organism evidence="2 3">
    <name type="scientific">Pararhodobacter marinus</name>
    <dbReference type="NCBI Taxonomy" id="2184063"/>
    <lineage>
        <taxon>Bacteria</taxon>
        <taxon>Pseudomonadati</taxon>
        <taxon>Pseudomonadota</taxon>
        <taxon>Alphaproteobacteria</taxon>
        <taxon>Rhodobacterales</taxon>
        <taxon>Paracoccaceae</taxon>
        <taxon>Pararhodobacter</taxon>
    </lineage>
</organism>
<protein>
    <recommendedName>
        <fullName evidence="4">Lipoprotein</fullName>
    </recommendedName>
</protein>
<accession>A0A2U2CG44</accession>
<keyword evidence="1" id="KW-0732">Signal</keyword>
<dbReference type="AlphaFoldDB" id="A0A2U2CG44"/>
<dbReference type="EMBL" id="QEYD01000002">
    <property type="protein sequence ID" value="PWE30840.1"/>
    <property type="molecule type" value="Genomic_DNA"/>
</dbReference>
<proteinExistence type="predicted"/>
<evidence type="ECO:0000313" key="3">
    <source>
        <dbReference type="Proteomes" id="UP000244940"/>
    </source>
</evidence>
<keyword evidence="3" id="KW-1185">Reference proteome</keyword>
<dbReference type="Proteomes" id="UP000244940">
    <property type="component" value="Unassembled WGS sequence"/>
</dbReference>
<feature type="chain" id="PRO_5015694905" description="Lipoprotein" evidence="1">
    <location>
        <begin position="20"/>
        <end position="188"/>
    </location>
</feature>
<dbReference type="OrthoDB" id="7845835at2"/>
<evidence type="ECO:0000313" key="2">
    <source>
        <dbReference type="EMBL" id="PWE30840.1"/>
    </source>
</evidence>
<reference evidence="2 3" key="1">
    <citation type="submission" date="2018-05" db="EMBL/GenBank/DDBJ databases">
        <title>Pararhodobacter marina sp. nov., isolated from deep-sea water of the Indian Ocean.</title>
        <authorList>
            <person name="Lai Q.Sr."/>
            <person name="Liu X."/>
            <person name="Shao Z."/>
        </authorList>
    </citation>
    <scope>NUCLEOTIDE SEQUENCE [LARGE SCALE GENOMIC DNA]</scope>
    <source>
        <strain evidence="2 3">CIC4N-9</strain>
    </source>
</reference>
<dbReference type="GeneID" id="94363951"/>
<sequence length="188" mass="19744">MRMIQAAALVGAMALSACVDVDMTATIEGADQASVSGHMTVQQQMLEMIGGGASFCPEDEGGTLTIEGETARCDVMTSGTFAEVFESEPGEPSPTAEDLGDGTVRVTFPIGEMGAQGAEMRNDPQMAAMMRPMLEGHSFTIRVAGAEVVSSTGEISEDGTSASFSFDLVEILNPDVELPESFETVVRY</sequence>
<feature type="signal peptide" evidence="1">
    <location>
        <begin position="1"/>
        <end position="19"/>
    </location>
</feature>
<evidence type="ECO:0000256" key="1">
    <source>
        <dbReference type="SAM" id="SignalP"/>
    </source>
</evidence>
<gene>
    <name evidence="2" type="ORF">C4N9_03535</name>
</gene>
<comment type="caution">
    <text evidence="2">The sequence shown here is derived from an EMBL/GenBank/DDBJ whole genome shotgun (WGS) entry which is preliminary data.</text>
</comment>